<dbReference type="Gene3D" id="3.40.50.300">
    <property type="entry name" value="P-loop containing nucleotide triphosphate hydrolases"/>
    <property type="match status" value="2"/>
</dbReference>
<evidence type="ECO:0000256" key="5">
    <source>
        <dbReference type="ARBA" id="ARBA00022741"/>
    </source>
</evidence>
<dbReference type="InterPro" id="IPR006073">
    <property type="entry name" value="GTP-bd"/>
</dbReference>
<dbReference type="InterPro" id="IPR015946">
    <property type="entry name" value="KH_dom-like_a/b"/>
</dbReference>
<keyword evidence="4 10" id="KW-0677">Repeat</keyword>
<dbReference type="Gene3D" id="3.30.300.20">
    <property type="match status" value="1"/>
</dbReference>
<keyword evidence="13" id="KW-1185">Reference proteome</keyword>
<dbReference type="CDD" id="cd01894">
    <property type="entry name" value="EngA1"/>
    <property type="match status" value="1"/>
</dbReference>
<dbReference type="AlphaFoldDB" id="A0A8J7RYP7"/>
<dbReference type="SUPFAM" id="SSF52540">
    <property type="entry name" value="P-loop containing nucleoside triphosphate hydrolases"/>
    <property type="match status" value="2"/>
</dbReference>
<evidence type="ECO:0000256" key="1">
    <source>
        <dbReference type="ARBA" id="ARBA00008279"/>
    </source>
</evidence>
<dbReference type="GO" id="GO:0016787">
    <property type="term" value="F:hydrolase activity"/>
    <property type="evidence" value="ECO:0007669"/>
    <property type="project" value="UniProtKB-KW"/>
</dbReference>
<evidence type="ECO:0000256" key="6">
    <source>
        <dbReference type="ARBA" id="ARBA00023134"/>
    </source>
</evidence>
<dbReference type="PRINTS" id="PR00326">
    <property type="entry name" value="GTP1OBG"/>
</dbReference>
<reference evidence="12" key="1">
    <citation type="submission" date="2021-04" db="EMBL/GenBank/DDBJ databases">
        <authorList>
            <person name="Zhang D.-C."/>
        </authorList>
    </citation>
    <scope>NUCLEOTIDE SEQUENCE</scope>
    <source>
        <strain evidence="12">CGMCC 1.15697</strain>
    </source>
</reference>
<protein>
    <recommendedName>
        <fullName evidence="2 8">GTPase Der</fullName>
    </recommendedName>
    <alternativeName>
        <fullName evidence="7 8">GTP-binding protein EngA</fullName>
    </alternativeName>
</protein>
<organism evidence="12 13">
    <name type="scientific">Marivibrio halodurans</name>
    <dbReference type="NCBI Taxonomy" id="2039722"/>
    <lineage>
        <taxon>Bacteria</taxon>
        <taxon>Pseudomonadati</taxon>
        <taxon>Pseudomonadota</taxon>
        <taxon>Alphaproteobacteria</taxon>
        <taxon>Rhodospirillales</taxon>
        <taxon>Rhodospirillaceae</taxon>
        <taxon>Marivibrio</taxon>
    </lineage>
</organism>
<feature type="domain" description="EngA-type G" evidence="11">
    <location>
        <begin position="29"/>
        <end position="193"/>
    </location>
</feature>
<sequence length="539" mass="58506">MARAGNRSGRRGSRALDKAGLESAPAGSFTLAIVGRPNVGKSTLFNRLVGKRLAIVDDTPGVTRDRREGEGQLGDLIFRVIDTAGYEDAHDQSLEARMREQTERAIREADLCLMMIDARAGVVPLDERFAEVLRRAGGPVALAANKCEGTAAEAGLMEAYSLGLGDPLPLSAEHGEGISDLYDLIAEGIAAKRSADAAARSGGVREGTLEAVEPGSAPTAILPEGAAIEEEGEQVGDDTDEVFAVPEEADRLAEEVAAAEDALRAKPMQLAIVGRPNVGKSTLVNKLIGEDRLLTGPEAGITRDSIALDWAWREADGDRPLKLIDTAGLRKKARVTDKVEKLSALDTRRSIDFAHVVVLLLDANDMLEKQDLTIARQVLEEGRALVIAANKWDTIADKKAAMQKLRDRFEISLPQARGARIVTISAKTGRNLDQLIQAAFDVYDTWNRRIPTSALNRWLADRTATHPPPLAKGRRIKLRYMTQARIRPPTFALFASQAAELPDSYQRYLVNGLREDFGLNGVPLRLGVRQGKNPFAPKR</sequence>
<dbReference type="InterPro" id="IPR027417">
    <property type="entry name" value="P-loop_NTPase"/>
</dbReference>
<keyword evidence="5 8" id="KW-0547">Nucleotide-binding</keyword>
<feature type="binding site" evidence="8">
    <location>
        <begin position="390"/>
        <end position="393"/>
    </location>
    <ligand>
        <name>GTP</name>
        <dbReference type="ChEBI" id="CHEBI:37565"/>
        <label>2</label>
    </ligand>
</feature>
<comment type="caution">
    <text evidence="12">The sequence shown here is derived from an EMBL/GenBank/DDBJ whole genome shotgun (WGS) entry which is preliminary data.</text>
</comment>
<evidence type="ECO:0000256" key="2">
    <source>
        <dbReference type="ARBA" id="ARBA00020953"/>
    </source>
</evidence>
<dbReference type="CDD" id="cd01895">
    <property type="entry name" value="EngA2"/>
    <property type="match status" value="1"/>
</dbReference>
<comment type="subunit">
    <text evidence="8">Associates with the 50S ribosomal subunit.</text>
</comment>
<dbReference type="Pfam" id="PF14714">
    <property type="entry name" value="KH_dom-like"/>
    <property type="match status" value="1"/>
</dbReference>
<dbReference type="PANTHER" id="PTHR43834:SF6">
    <property type="entry name" value="GTPASE DER"/>
    <property type="match status" value="1"/>
</dbReference>
<dbReference type="GO" id="GO:0005525">
    <property type="term" value="F:GTP binding"/>
    <property type="evidence" value="ECO:0007669"/>
    <property type="project" value="UniProtKB-UniRule"/>
</dbReference>
<dbReference type="Pfam" id="PF01926">
    <property type="entry name" value="MMR_HSR1"/>
    <property type="match status" value="2"/>
</dbReference>
<evidence type="ECO:0000313" key="12">
    <source>
        <dbReference type="EMBL" id="MBP5856810.1"/>
    </source>
</evidence>
<evidence type="ECO:0000256" key="8">
    <source>
        <dbReference type="HAMAP-Rule" id="MF_00195"/>
    </source>
</evidence>
<evidence type="ECO:0000256" key="10">
    <source>
        <dbReference type="RuleBase" id="RU004481"/>
    </source>
</evidence>
<dbReference type="GO" id="GO:0042254">
    <property type="term" value="P:ribosome biogenesis"/>
    <property type="evidence" value="ECO:0007669"/>
    <property type="project" value="UniProtKB-KW"/>
</dbReference>
<comment type="function">
    <text evidence="8 10">GTPase that plays an essential role in the late steps of ribosome biogenesis.</text>
</comment>
<dbReference type="PROSITE" id="PS51712">
    <property type="entry name" value="G_ENGA"/>
    <property type="match status" value="2"/>
</dbReference>
<proteinExistence type="inferred from homology"/>
<keyword evidence="12" id="KW-0378">Hydrolase</keyword>
<evidence type="ECO:0000256" key="4">
    <source>
        <dbReference type="ARBA" id="ARBA00022737"/>
    </source>
</evidence>
<dbReference type="EMBL" id="JAGMWN010000003">
    <property type="protein sequence ID" value="MBP5856810.1"/>
    <property type="molecule type" value="Genomic_DNA"/>
</dbReference>
<dbReference type="PIRSF" id="PIRSF006485">
    <property type="entry name" value="GTP-binding_EngA"/>
    <property type="match status" value="1"/>
</dbReference>
<gene>
    <name evidence="8 12" type="primary">der</name>
    <name evidence="12" type="ORF">KAJ83_07305</name>
</gene>
<feature type="binding site" evidence="8">
    <location>
        <begin position="82"/>
        <end position="86"/>
    </location>
    <ligand>
        <name>GTP</name>
        <dbReference type="ChEBI" id="CHEBI:37565"/>
        <label>1</label>
    </ligand>
</feature>
<evidence type="ECO:0000256" key="9">
    <source>
        <dbReference type="PROSITE-ProRule" id="PRU01049"/>
    </source>
</evidence>
<accession>A0A8J7RYP7</accession>
<evidence type="ECO:0000313" key="13">
    <source>
        <dbReference type="Proteomes" id="UP000672602"/>
    </source>
</evidence>
<name>A0A8J7RYP7_9PROT</name>
<dbReference type="HAMAP" id="MF_00195">
    <property type="entry name" value="GTPase_Der"/>
    <property type="match status" value="1"/>
</dbReference>
<feature type="binding site" evidence="8">
    <location>
        <begin position="145"/>
        <end position="148"/>
    </location>
    <ligand>
        <name>GTP</name>
        <dbReference type="ChEBI" id="CHEBI:37565"/>
        <label>1</label>
    </ligand>
</feature>
<dbReference type="RefSeq" id="WP_210681742.1">
    <property type="nucleotide sequence ID" value="NZ_JAGMWN010000003.1"/>
</dbReference>
<dbReference type="PANTHER" id="PTHR43834">
    <property type="entry name" value="GTPASE DER"/>
    <property type="match status" value="1"/>
</dbReference>
<dbReference type="InterPro" id="IPR032859">
    <property type="entry name" value="KH_dom-like"/>
</dbReference>
<feature type="binding site" evidence="8">
    <location>
        <begin position="35"/>
        <end position="42"/>
    </location>
    <ligand>
        <name>GTP</name>
        <dbReference type="ChEBI" id="CHEBI:37565"/>
        <label>1</label>
    </ligand>
</feature>
<evidence type="ECO:0000256" key="7">
    <source>
        <dbReference type="ARBA" id="ARBA00032345"/>
    </source>
</evidence>
<dbReference type="NCBIfam" id="TIGR03594">
    <property type="entry name" value="GTPase_EngA"/>
    <property type="match status" value="1"/>
</dbReference>
<keyword evidence="3 8" id="KW-0690">Ribosome biogenesis</keyword>
<dbReference type="NCBIfam" id="TIGR00231">
    <property type="entry name" value="small_GTP"/>
    <property type="match status" value="2"/>
</dbReference>
<dbReference type="InterPro" id="IPR016484">
    <property type="entry name" value="GTPase_Der"/>
</dbReference>
<dbReference type="Proteomes" id="UP000672602">
    <property type="component" value="Unassembled WGS sequence"/>
</dbReference>
<dbReference type="FunFam" id="3.40.50.300:FF:000057">
    <property type="entry name" value="GTPase Der"/>
    <property type="match status" value="1"/>
</dbReference>
<feature type="binding site" evidence="8">
    <location>
        <begin position="325"/>
        <end position="329"/>
    </location>
    <ligand>
        <name>GTP</name>
        <dbReference type="ChEBI" id="CHEBI:37565"/>
        <label>2</label>
    </ligand>
</feature>
<keyword evidence="6 8" id="KW-0342">GTP-binding</keyword>
<dbReference type="FunFam" id="3.30.300.20:FF:000004">
    <property type="entry name" value="GTPase Der"/>
    <property type="match status" value="1"/>
</dbReference>
<evidence type="ECO:0000256" key="3">
    <source>
        <dbReference type="ARBA" id="ARBA00022517"/>
    </source>
</evidence>
<dbReference type="InterPro" id="IPR005225">
    <property type="entry name" value="Small_GTP-bd"/>
</dbReference>
<evidence type="ECO:0000259" key="11">
    <source>
        <dbReference type="PROSITE" id="PS51712"/>
    </source>
</evidence>
<dbReference type="InterPro" id="IPR031166">
    <property type="entry name" value="G_ENGA"/>
</dbReference>
<feature type="domain" description="EngA-type G" evidence="11">
    <location>
        <begin position="268"/>
        <end position="447"/>
    </location>
</feature>
<comment type="similarity">
    <text evidence="1 8 9 10">Belongs to the TRAFAC class TrmE-Era-EngA-EngB-Septin-like GTPase superfamily. EngA (Der) GTPase family.</text>
</comment>
<feature type="binding site" evidence="8">
    <location>
        <begin position="274"/>
        <end position="281"/>
    </location>
    <ligand>
        <name>GTP</name>
        <dbReference type="ChEBI" id="CHEBI:37565"/>
        <label>2</label>
    </ligand>
</feature>